<dbReference type="OrthoDB" id="7211172at2"/>
<protein>
    <recommendedName>
        <fullName evidence="1">Winged helix domain-containing protein</fullName>
    </recommendedName>
</protein>
<accession>A0A1I3TXD5</accession>
<name>A0A1I3TXD5_9RHOB</name>
<dbReference type="Proteomes" id="UP000199630">
    <property type="component" value="Unassembled WGS sequence"/>
</dbReference>
<evidence type="ECO:0000259" key="1">
    <source>
        <dbReference type="Pfam" id="PF22324"/>
    </source>
</evidence>
<dbReference type="Pfam" id="PF22324">
    <property type="entry name" value="HTH_91"/>
    <property type="match status" value="1"/>
</dbReference>
<organism evidence="2 3">
    <name type="scientific">Celeribacter neptunius</name>
    <dbReference type="NCBI Taxonomy" id="588602"/>
    <lineage>
        <taxon>Bacteria</taxon>
        <taxon>Pseudomonadati</taxon>
        <taxon>Pseudomonadota</taxon>
        <taxon>Alphaproteobacteria</taxon>
        <taxon>Rhodobacterales</taxon>
        <taxon>Roseobacteraceae</taxon>
        <taxon>Celeribacter</taxon>
    </lineage>
</organism>
<dbReference type="RefSeq" id="WP_090061417.1">
    <property type="nucleotide sequence ID" value="NZ_FORH01000005.1"/>
</dbReference>
<gene>
    <name evidence="2" type="ORF">SAMN04487991_2917</name>
</gene>
<proteinExistence type="predicted"/>
<reference evidence="3" key="1">
    <citation type="submission" date="2016-10" db="EMBL/GenBank/DDBJ databases">
        <authorList>
            <person name="Varghese N."/>
            <person name="Submissions S."/>
        </authorList>
    </citation>
    <scope>NUCLEOTIDE SEQUENCE [LARGE SCALE GENOMIC DNA]</scope>
    <source>
        <strain evidence="3">DSM 26471</strain>
    </source>
</reference>
<keyword evidence="3" id="KW-1185">Reference proteome</keyword>
<evidence type="ECO:0000313" key="2">
    <source>
        <dbReference type="EMBL" id="SFJ75302.1"/>
    </source>
</evidence>
<dbReference type="EMBL" id="FORH01000005">
    <property type="protein sequence ID" value="SFJ75302.1"/>
    <property type="molecule type" value="Genomic_DNA"/>
</dbReference>
<dbReference type="STRING" id="588602.SAMN04487991_2917"/>
<sequence length="101" mass="11750">MAQKKWGPHPYQITDKTGDRRTVILNGRVRWAIEELRKAGRTGREALGPRWAAYIFDAIHVHGIPIRDEWEKHEGEHPGRHKRWWLDCEIHPVALTEGGEA</sequence>
<evidence type="ECO:0000313" key="3">
    <source>
        <dbReference type="Proteomes" id="UP000199630"/>
    </source>
</evidence>
<dbReference type="InterPro" id="IPR054382">
    <property type="entry name" value="wHTH_alphaproteobact"/>
</dbReference>
<feature type="domain" description="Winged helix" evidence="1">
    <location>
        <begin position="23"/>
        <end position="94"/>
    </location>
</feature>
<dbReference type="AlphaFoldDB" id="A0A1I3TXD5"/>